<comment type="catalytic activity">
    <reaction evidence="11">
        <text>(2R)-2-phosphoglycerate = phosphoenolpyruvate + H2O</text>
        <dbReference type="Rhea" id="RHEA:10164"/>
        <dbReference type="ChEBI" id="CHEBI:15377"/>
        <dbReference type="ChEBI" id="CHEBI:58289"/>
        <dbReference type="ChEBI" id="CHEBI:58702"/>
        <dbReference type="EC" id="4.2.1.11"/>
    </reaction>
</comment>
<proteinExistence type="inferred from homology"/>
<keyword evidence="8" id="KW-0324">Glycolysis</keyword>
<keyword evidence="6" id="KW-0479">Metal-binding</keyword>
<comment type="pathway">
    <text evidence="3">Carbohydrate degradation; glycolysis; pyruvate from D-glyceraldehyde 3-phosphate: step 4/5.</text>
</comment>
<dbReference type="GO" id="GO:0006096">
    <property type="term" value="P:glycolytic process"/>
    <property type="evidence" value="ECO:0007669"/>
    <property type="project" value="UniProtKB-UniPathway"/>
</dbReference>
<comment type="cofactor">
    <cofactor evidence="1">
        <name>Mg(2+)</name>
        <dbReference type="ChEBI" id="CHEBI:18420"/>
    </cofactor>
</comment>
<dbReference type="Proteomes" id="UP000001075">
    <property type="component" value="Unassembled WGS sequence"/>
</dbReference>
<name>G3HTP6_CRIGR</name>
<evidence type="ECO:0000259" key="12">
    <source>
        <dbReference type="SMART" id="SM01192"/>
    </source>
</evidence>
<feature type="domain" description="Enolase C-terminal TIM barrel" evidence="12">
    <location>
        <begin position="1"/>
        <end position="123"/>
    </location>
</feature>
<accession>G3HTP6</accession>
<evidence type="ECO:0000256" key="7">
    <source>
        <dbReference type="ARBA" id="ARBA00022842"/>
    </source>
</evidence>
<dbReference type="AlphaFoldDB" id="G3HTP6"/>
<dbReference type="PANTHER" id="PTHR11902">
    <property type="entry name" value="ENOLASE"/>
    <property type="match status" value="1"/>
</dbReference>
<gene>
    <name evidence="13" type="ORF">I79_014274</name>
</gene>
<comment type="subcellular location">
    <subcellularLocation>
        <location evidence="2">Cytoplasm</location>
    </subcellularLocation>
</comment>
<dbReference type="UniPathway" id="UPA00109">
    <property type="reaction ID" value="UER00187"/>
</dbReference>
<dbReference type="InterPro" id="IPR020810">
    <property type="entry name" value="Enolase_C"/>
</dbReference>
<keyword evidence="9" id="KW-0456">Lyase</keyword>
<dbReference type="PRINTS" id="PR00148">
    <property type="entry name" value="ENOLASE"/>
</dbReference>
<dbReference type="EMBL" id="JH000713">
    <property type="protein sequence ID" value="EGV92023.1"/>
    <property type="molecule type" value="Genomic_DNA"/>
</dbReference>
<evidence type="ECO:0000256" key="2">
    <source>
        <dbReference type="ARBA" id="ARBA00004496"/>
    </source>
</evidence>
<dbReference type="SUPFAM" id="SSF51604">
    <property type="entry name" value="Enolase C-terminal domain-like"/>
    <property type="match status" value="1"/>
</dbReference>
<dbReference type="PANTHER" id="PTHR11902:SF12">
    <property type="entry name" value="ALPHA-ENOLASE"/>
    <property type="match status" value="1"/>
</dbReference>
<evidence type="ECO:0000256" key="10">
    <source>
        <dbReference type="ARBA" id="ARBA00031125"/>
    </source>
</evidence>
<protein>
    <recommendedName>
        <fullName evidence="5">phosphopyruvate hydratase</fullName>
        <ecNumber evidence="5">4.2.1.11</ecNumber>
    </recommendedName>
    <alternativeName>
        <fullName evidence="10">2-phospho-D-glycerate hydro-lyase</fullName>
    </alternativeName>
</protein>
<evidence type="ECO:0000256" key="9">
    <source>
        <dbReference type="ARBA" id="ARBA00023239"/>
    </source>
</evidence>
<dbReference type="InterPro" id="IPR036849">
    <property type="entry name" value="Enolase-like_C_sf"/>
</dbReference>
<evidence type="ECO:0000256" key="4">
    <source>
        <dbReference type="ARBA" id="ARBA00009604"/>
    </source>
</evidence>
<reference evidence="14" key="1">
    <citation type="journal article" date="2011" name="Nat. Biotechnol.">
        <title>The genomic sequence of the Chinese hamster ovary (CHO)-K1 cell line.</title>
        <authorList>
            <person name="Xu X."/>
            <person name="Nagarajan H."/>
            <person name="Lewis N.E."/>
            <person name="Pan S."/>
            <person name="Cai Z."/>
            <person name="Liu X."/>
            <person name="Chen W."/>
            <person name="Xie M."/>
            <person name="Wang W."/>
            <person name="Hammond S."/>
            <person name="Andersen M.R."/>
            <person name="Neff N."/>
            <person name="Passarelli B."/>
            <person name="Koh W."/>
            <person name="Fan H.C."/>
            <person name="Wang J."/>
            <person name="Gui Y."/>
            <person name="Lee K.H."/>
            <person name="Betenbaugh M.J."/>
            <person name="Quake S.R."/>
            <person name="Famili I."/>
            <person name="Palsson B.O."/>
            <person name="Wang J."/>
        </authorList>
    </citation>
    <scope>NUCLEOTIDE SEQUENCE [LARGE SCALE GENOMIC DNA]</scope>
    <source>
        <strain evidence="14">CHO K1 cell line</strain>
    </source>
</reference>
<comment type="similarity">
    <text evidence="4">Belongs to the enolase family.</text>
</comment>
<evidence type="ECO:0000256" key="1">
    <source>
        <dbReference type="ARBA" id="ARBA00001946"/>
    </source>
</evidence>
<dbReference type="GO" id="GO:0000287">
    <property type="term" value="F:magnesium ion binding"/>
    <property type="evidence" value="ECO:0007669"/>
    <property type="project" value="InterPro"/>
</dbReference>
<evidence type="ECO:0000256" key="6">
    <source>
        <dbReference type="ARBA" id="ARBA00022723"/>
    </source>
</evidence>
<evidence type="ECO:0000256" key="5">
    <source>
        <dbReference type="ARBA" id="ARBA00012058"/>
    </source>
</evidence>
<sequence length="123" mass="13946">MDMAASEFFRSGKYDLGFKSPDDPSRYITPDQLADLYKSFIWEYLVVSIEDDWETWQKFTASDGIQVVRDDLTVINLKRIAKAVSEKSCNCLLLKANQIGSVIESLQACKLAQSNGWDVMVSH</sequence>
<dbReference type="Gene3D" id="3.20.20.120">
    <property type="entry name" value="Enolase-like C-terminal domain"/>
    <property type="match status" value="1"/>
</dbReference>
<evidence type="ECO:0000313" key="13">
    <source>
        <dbReference type="EMBL" id="EGV92023.1"/>
    </source>
</evidence>
<dbReference type="GO" id="GO:0000015">
    <property type="term" value="C:phosphopyruvate hydratase complex"/>
    <property type="evidence" value="ECO:0007669"/>
    <property type="project" value="InterPro"/>
</dbReference>
<dbReference type="GO" id="GO:0004634">
    <property type="term" value="F:phosphopyruvate hydratase activity"/>
    <property type="evidence" value="ECO:0007669"/>
    <property type="project" value="UniProtKB-EC"/>
</dbReference>
<dbReference type="Pfam" id="PF00113">
    <property type="entry name" value="Enolase_C"/>
    <property type="match status" value="1"/>
</dbReference>
<evidence type="ECO:0000256" key="8">
    <source>
        <dbReference type="ARBA" id="ARBA00023152"/>
    </source>
</evidence>
<organism evidence="13 14">
    <name type="scientific">Cricetulus griseus</name>
    <name type="common">Chinese hamster</name>
    <name type="synonym">Cricetulus barabensis griseus</name>
    <dbReference type="NCBI Taxonomy" id="10029"/>
    <lineage>
        <taxon>Eukaryota</taxon>
        <taxon>Metazoa</taxon>
        <taxon>Chordata</taxon>
        <taxon>Craniata</taxon>
        <taxon>Vertebrata</taxon>
        <taxon>Euteleostomi</taxon>
        <taxon>Mammalia</taxon>
        <taxon>Eutheria</taxon>
        <taxon>Euarchontoglires</taxon>
        <taxon>Glires</taxon>
        <taxon>Rodentia</taxon>
        <taxon>Myomorpha</taxon>
        <taxon>Muroidea</taxon>
        <taxon>Cricetidae</taxon>
        <taxon>Cricetinae</taxon>
        <taxon>Cricetulus</taxon>
    </lineage>
</organism>
<dbReference type="InterPro" id="IPR000941">
    <property type="entry name" value="Enolase"/>
</dbReference>
<dbReference type="EC" id="4.2.1.11" evidence="5"/>
<keyword evidence="7" id="KW-0460">Magnesium</keyword>
<evidence type="ECO:0000313" key="14">
    <source>
        <dbReference type="Proteomes" id="UP000001075"/>
    </source>
</evidence>
<dbReference type="InParanoid" id="G3HTP6"/>
<evidence type="ECO:0000256" key="11">
    <source>
        <dbReference type="ARBA" id="ARBA00048333"/>
    </source>
</evidence>
<evidence type="ECO:0000256" key="3">
    <source>
        <dbReference type="ARBA" id="ARBA00005031"/>
    </source>
</evidence>
<dbReference type="SMART" id="SM01192">
    <property type="entry name" value="Enolase_C"/>
    <property type="match status" value="1"/>
</dbReference>
<dbReference type="STRING" id="10029.G3HTP6"/>